<dbReference type="EMBL" id="UINC01169277">
    <property type="protein sequence ID" value="SVD72734.1"/>
    <property type="molecule type" value="Genomic_DNA"/>
</dbReference>
<gene>
    <name evidence="1" type="ORF">METZ01_LOCUS425588</name>
</gene>
<dbReference type="AlphaFoldDB" id="A0A382XPD8"/>
<name>A0A382XPD8_9ZZZZ</name>
<organism evidence="1">
    <name type="scientific">marine metagenome</name>
    <dbReference type="NCBI Taxonomy" id="408172"/>
    <lineage>
        <taxon>unclassified sequences</taxon>
        <taxon>metagenomes</taxon>
        <taxon>ecological metagenomes</taxon>
    </lineage>
</organism>
<accession>A0A382XPD8</accession>
<proteinExistence type="predicted"/>
<reference evidence="1" key="1">
    <citation type="submission" date="2018-05" db="EMBL/GenBank/DDBJ databases">
        <authorList>
            <person name="Lanie J.A."/>
            <person name="Ng W.-L."/>
            <person name="Kazmierczak K.M."/>
            <person name="Andrzejewski T.M."/>
            <person name="Davidsen T.M."/>
            <person name="Wayne K.J."/>
            <person name="Tettelin H."/>
            <person name="Glass J.I."/>
            <person name="Rusch D."/>
            <person name="Podicherti R."/>
            <person name="Tsui H.-C.T."/>
            <person name="Winkler M.E."/>
        </authorList>
    </citation>
    <scope>NUCLEOTIDE SEQUENCE</scope>
</reference>
<evidence type="ECO:0000313" key="1">
    <source>
        <dbReference type="EMBL" id="SVD72734.1"/>
    </source>
</evidence>
<sequence>MYMKKNWNLQIDNVIWVEFWDEIPLSTISLKFIINNNNELLNSEIRLLPLQPKPNTDTTYKRKAGEDICTETNSQLMTLHTRQVNLLKLRHRALNLIFDYQELNPKEFNKNTKNIFNYPFSTKEANKILKKIKHNKNTEDHLSFISLLYVAQIHRGNISPYNEMNKSTGYSINYLKNLVKKARKDGYLTKPVNKGTSGGTLTKMCKEKLSSYSSTI</sequence>
<protein>
    <submittedName>
        <fullName evidence="1">Uncharacterized protein</fullName>
    </submittedName>
</protein>